<name>A0ABR6VKH4_9FIRM</name>
<gene>
    <name evidence="6" type="ORF">H8J70_11125</name>
</gene>
<dbReference type="Proteomes" id="UP000606870">
    <property type="component" value="Unassembled WGS sequence"/>
</dbReference>
<dbReference type="InterPro" id="IPR003439">
    <property type="entry name" value="ABC_transporter-like_ATP-bd"/>
</dbReference>
<keyword evidence="4 6" id="KW-0067">ATP-binding</keyword>
<dbReference type="InterPro" id="IPR003593">
    <property type="entry name" value="AAA+_ATPase"/>
</dbReference>
<dbReference type="InterPro" id="IPR017871">
    <property type="entry name" value="ABC_transporter-like_CS"/>
</dbReference>
<keyword evidence="7" id="KW-1185">Reference proteome</keyword>
<dbReference type="Pfam" id="PF00005">
    <property type="entry name" value="ABC_tran"/>
    <property type="match status" value="1"/>
</dbReference>
<organism evidence="6 7">
    <name type="scientific">Megasphaera hominis</name>
    <dbReference type="NCBI Taxonomy" id="159836"/>
    <lineage>
        <taxon>Bacteria</taxon>
        <taxon>Bacillati</taxon>
        <taxon>Bacillota</taxon>
        <taxon>Negativicutes</taxon>
        <taxon>Veillonellales</taxon>
        <taxon>Veillonellaceae</taxon>
        <taxon>Megasphaera</taxon>
    </lineage>
</organism>
<comment type="similarity">
    <text evidence="1">Belongs to the ABC transporter superfamily.</text>
</comment>
<dbReference type="PANTHER" id="PTHR43776">
    <property type="entry name" value="TRANSPORT ATP-BINDING PROTEIN"/>
    <property type="match status" value="1"/>
</dbReference>
<comment type="caution">
    <text evidence="6">The sequence shown here is derived from an EMBL/GenBank/DDBJ whole genome shotgun (WGS) entry which is preliminary data.</text>
</comment>
<proteinExistence type="inferred from homology"/>
<dbReference type="PROSITE" id="PS50893">
    <property type="entry name" value="ABC_TRANSPORTER_2"/>
    <property type="match status" value="1"/>
</dbReference>
<evidence type="ECO:0000256" key="2">
    <source>
        <dbReference type="ARBA" id="ARBA00022448"/>
    </source>
</evidence>
<evidence type="ECO:0000256" key="1">
    <source>
        <dbReference type="ARBA" id="ARBA00005417"/>
    </source>
</evidence>
<dbReference type="InterPro" id="IPR027417">
    <property type="entry name" value="P-loop_NTPase"/>
</dbReference>
<feature type="domain" description="ABC transporter" evidence="5">
    <location>
        <begin position="4"/>
        <end position="249"/>
    </location>
</feature>
<dbReference type="Gene3D" id="3.40.50.300">
    <property type="entry name" value="P-loop containing nucleotide triphosphate hydrolases"/>
    <property type="match status" value="1"/>
</dbReference>
<evidence type="ECO:0000313" key="6">
    <source>
        <dbReference type="EMBL" id="MBC3537792.1"/>
    </source>
</evidence>
<reference evidence="6 7" key="1">
    <citation type="submission" date="2020-08" db="EMBL/GenBank/DDBJ databases">
        <authorList>
            <person name="Liu C."/>
            <person name="Sun Q."/>
        </authorList>
    </citation>
    <scope>NUCLEOTIDE SEQUENCE [LARGE SCALE GENOMIC DNA]</scope>
    <source>
        <strain evidence="6 7">NSJ-59</strain>
    </source>
</reference>
<evidence type="ECO:0000259" key="5">
    <source>
        <dbReference type="PROSITE" id="PS50893"/>
    </source>
</evidence>
<dbReference type="CDD" id="cd03257">
    <property type="entry name" value="ABC_NikE_OppD_transporters"/>
    <property type="match status" value="1"/>
</dbReference>
<dbReference type="SUPFAM" id="SSF52540">
    <property type="entry name" value="P-loop containing nucleoside triphosphate hydrolases"/>
    <property type="match status" value="1"/>
</dbReference>
<dbReference type="PANTHER" id="PTHR43776:SF7">
    <property type="entry name" value="D,D-DIPEPTIDE TRANSPORT ATP-BINDING PROTEIN DDPF-RELATED"/>
    <property type="match status" value="1"/>
</dbReference>
<dbReference type="EMBL" id="JACOGK010000041">
    <property type="protein sequence ID" value="MBC3537792.1"/>
    <property type="molecule type" value="Genomic_DNA"/>
</dbReference>
<evidence type="ECO:0000256" key="3">
    <source>
        <dbReference type="ARBA" id="ARBA00022741"/>
    </source>
</evidence>
<evidence type="ECO:0000313" key="7">
    <source>
        <dbReference type="Proteomes" id="UP000606870"/>
    </source>
</evidence>
<dbReference type="PROSITE" id="PS00211">
    <property type="entry name" value="ABC_TRANSPORTER_1"/>
    <property type="match status" value="1"/>
</dbReference>
<accession>A0ABR6VKH4</accession>
<dbReference type="InterPro" id="IPR050319">
    <property type="entry name" value="ABC_transp_ATP-bind"/>
</dbReference>
<dbReference type="SMART" id="SM00382">
    <property type="entry name" value="AAA"/>
    <property type="match status" value="1"/>
</dbReference>
<protein>
    <submittedName>
        <fullName evidence="6">ABC transporter ATP-binding protein</fullName>
    </submittedName>
</protein>
<sequence length="294" mass="32288">MALLELRHLCQYFRLDGGHVLKAVDDVSLTIADGETLGLIGESGCGKSTLARTIMGLHEATSGELLFAGQNISTAALRQPWQKKLAKDLHMIFQDSDGALNPRMTGADSIREGLRLTHGHQGGEDALLTRLLHRVGLDDRYGAMYPADLSGGQRQRIAIARCLAVAPRLMIADEPIAALDVSIQAQIINLLKDLQAEQHFSMLFIAHDLAVVRHISQRVAVMYAGKLVEIGPTEAIFNHPGNAYTRQLLASILRPDPIYERQKIVPAYSRDEYDLDGELVETGPGHFVRKQSKA</sequence>
<dbReference type="GO" id="GO:0005524">
    <property type="term" value="F:ATP binding"/>
    <property type="evidence" value="ECO:0007669"/>
    <property type="project" value="UniProtKB-KW"/>
</dbReference>
<keyword evidence="3" id="KW-0547">Nucleotide-binding</keyword>
<evidence type="ECO:0000256" key="4">
    <source>
        <dbReference type="ARBA" id="ARBA00022840"/>
    </source>
</evidence>
<keyword evidence="2" id="KW-0813">Transport</keyword>
<dbReference type="RefSeq" id="WP_186504364.1">
    <property type="nucleotide sequence ID" value="NZ_JACOGK010000041.1"/>
</dbReference>